<dbReference type="Proteomes" id="UP001642464">
    <property type="component" value="Unassembled WGS sequence"/>
</dbReference>
<dbReference type="EMBL" id="CAXAMM010020358">
    <property type="protein sequence ID" value="CAK9047790.1"/>
    <property type="molecule type" value="Genomic_DNA"/>
</dbReference>
<feature type="compositionally biased region" description="Pro residues" evidence="1">
    <location>
        <begin position="456"/>
        <end position="469"/>
    </location>
</feature>
<evidence type="ECO:0000313" key="2">
    <source>
        <dbReference type="EMBL" id="CAK9047790.1"/>
    </source>
</evidence>
<evidence type="ECO:0000256" key="1">
    <source>
        <dbReference type="SAM" id="MobiDB-lite"/>
    </source>
</evidence>
<sequence>MLHDVEVLGRSLVEALEPKLKQSGLGWKNVILCGFGKGAGVALYAALMKLIPQPVSAMIFFSPVVAFPGYLAERLGSMARDPKPVGILEDCITSWKETHQRQGAGEDLVDQQGVISNLVEDLRKAHFNVTVDQTEPQSRTLRPDVYAVPLQISNYEVSGQDAGKAVKMDRPCVPRLQSFPKQEDCEMVKKELHTPSEVLGANSKTASWQSCAATTDAAPEAVCSQVSSSPTAMAAQVMTAASNTTLASDTRELTEVETWSLGDARRIRVIDAPRVNFDLNVQTASPCTSIQNEAAPPLVQNLPSTLPAEETASSETVQIGTRLLKPCTRVRAATAMESPASEPLQFVGACQVQLPLAMQNAVKADHDKRTVVVRTASPLPQAAVVEQKVVLEDHLFCPHCGNCYLPDSAFCRHCGRKRDQVASSAQEAVARPRGGSVQANAQAVRQPAQPEAPRVTPSPPRTMSPPPSRSPIAWQPQPHLQPLSQVLAGAQATLPPFRQSSCTRPKEDTVYVTATSCMNAASKERSWK</sequence>
<name>A0ABP0M8I8_9DINO</name>
<feature type="region of interest" description="Disordered" evidence="1">
    <location>
        <begin position="429"/>
        <end position="480"/>
    </location>
</feature>
<organism evidence="2 3">
    <name type="scientific">Durusdinium trenchii</name>
    <dbReference type="NCBI Taxonomy" id="1381693"/>
    <lineage>
        <taxon>Eukaryota</taxon>
        <taxon>Sar</taxon>
        <taxon>Alveolata</taxon>
        <taxon>Dinophyceae</taxon>
        <taxon>Suessiales</taxon>
        <taxon>Symbiodiniaceae</taxon>
        <taxon>Durusdinium</taxon>
    </lineage>
</organism>
<evidence type="ECO:0000313" key="3">
    <source>
        <dbReference type="Proteomes" id="UP001642464"/>
    </source>
</evidence>
<proteinExistence type="predicted"/>
<dbReference type="SUPFAM" id="SSF53474">
    <property type="entry name" value="alpha/beta-Hydrolases"/>
    <property type="match status" value="1"/>
</dbReference>
<comment type="caution">
    <text evidence="2">The sequence shown here is derived from an EMBL/GenBank/DDBJ whole genome shotgun (WGS) entry which is preliminary data.</text>
</comment>
<gene>
    <name evidence="2" type="ORF">SCF082_LOCUS26726</name>
</gene>
<dbReference type="InterPro" id="IPR029058">
    <property type="entry name" value="AB_hydrolase_fold"/>
</dbReference>
<reference evidence="2 3" key="1">
    <citation type="submission" date="2024-02" db="EMBL/GenBank/DDBJ databases">
        <authorList>
            <person name="Chen Y."/>
            <person name="Shah S."/>
            <person name="Dougan E. K."/>
            <person name="Thang M."/>
            <person name="Chan C."/>
        </authorList>
    </citation>
    <scope>NUCLEOTIDE SEQUENCE [LARGE SCALE GENOMIC DNA]</scope>
</reference>
<accession>A0ABP0M8I8</accession>
<keyword evidence="3" id="KW-1185">Reference proteome</keyword>
<protein>
    <submittedName>
        <fullName evidence="2">E3 ubiquitin-protein ligase HERC1</fullName>
    </submittedName>
</protein>